<dbReference type="Pfam" id="PF04230">
    <property type="entry name" value="PS_pyruv_trans"/>
    <property type="match status" value="1"/>
</dbReference>
<evidence type="ECO:0000313" key="3">
    <source>
        <dbReference type="Proteomes" id="UP000016842"/>
    </source>
</evidence>
<gene>
    <name evidence="2" type="ORF">Q644_22330</name>
</gene>
<feature type="domain" description="Polysaccharide pyruvyl transferase" evidence="1">
    <location>
        <begin position="49"/>
        <end position="330"/>
    </location>
</feature>
<protein>
    <submittedName>
        <fullName evidence="2">Polysaccharide pyruvyl transferase</fullName>
    </submittedName>
</protein>
<sequence length="393" mass="44509">MRIMITGIPSYLMRTVESVSGARVKHRPPYFEPIRTKKDVIDQVKKIANTGNYLIGEGAANAVRGHDVTYVPFWHLANSLNSPDTYAELNENFDLCLFASANLLRPGYAATTESFVFEKLNMPIVVMGIGIQKKENLKAELPEGTRRFLEILRRKESFFLTRGHFTEEFLKDAGMKYVRPTGCPSLYYAPDQMKRSLSRLADPTLADAQKISFGGYLGSVADTIVDAHALLEKDSVASYVIQDEVIVYNMNMAGEDHAEAYDQAASRITAPPVDYKHMEKWQRKNELLVFFDTHKWRSWISSQDFGLSRRFHGTIIGMQSGIPGLMIAVDDRMREMLGFVGFPHIEASVWNREPQKKAYLRDFLSKIDVPAAINRYSECEANFNGALKDIGIR</sequence>
<dbReference type="AlphaFoldDB" id="U4V8B5"/>
<dbReference type="EMBL" id="ASXJ01000180">
    <property type="protein sequence ID" value="ERM01278.1"/>
    <property type="molecule type" value="Genomic_DNA"/>
</dbReference>
<accession>U4V8B5</accession>
<name>U4V8B5_9HYPH</name>
<evidence type="ECO:0000313" key="2">
    <source>
        <dbReference type="EMBL" id="ERM01278.1"/>
    </source>
</evidence>
<keyword evidence="2" id="KW-0808">Transferase</keyword>
<organism evidence="2 3">
    <name type="scientific">Brucella intermedia 229E</name>
    <dbReference type="NCBI Taxonomy" id="1337887"/>
    <lineage>
        <taxon>Bacteria</taxon>
        <taxon>Pseudomonadati</taxon>
        <taxon>Pseudomonadota</taxon>
        <taxon>Alphaproteobacteria</taxon>
        <taxon>Hyphomicrobiales</taxon>
        <taxon>Brucellaceae</taxon>
        <taxon>Brucella/Ochrobactrum group</taxon>
        <taxon>Brucella</taxon>
    </lineage>
</organism>
<dbReference type="InterPro" id="IPR007345">
    <property type="entry name" value="Polysacch_pyruvyl_Trfase"/>
</dbReference>
<proteinExistence type="predicted"/>
<dbReference type="PATRIC" id="fig|1337887.3.peg.3202"/>
<reference evidence="2 3" key="1">
    <citation type="journal article" date="2014" name="FEMS Microbiol. Lett.">
        <title>Genome sequencing analysis reveals virulence-related gene content of Ochrobactrum intermedium strain 229E, a urease-positive strain isolated from the human gastric niche.</title>
        <authorList>
            <person name="Kulkarni G.J."/>
            <person name="Shetty S."/>
            <person name="Dharne M.S."/>
            <person name="Shouche Y.S."/>
        </authorList>
    </citation>
    <scope>NUCLEOTIDE SEQUENCE [LARGE SCALE GENOMIC DNA]</scope>
    <source>
        <strain evidence="2 3">229E</strain>
    </source>
</reference>
<dbReference type="Proteomes" id="UP000016842">
    <property type="component" value="Unassembled WGS sequence"/>
</dbReference>
<evidence type="ECO:0000259" key="1">
    <source>
        <dbReference type="Pfam" id="PF04230"/>
    </source>
</evidence>
<comment type="caution">
    <text evidence="2">The sequence shown here is derived from an EMBL/GenBank/DDBJ whole genome shotgun (WGS) entry which is preliminary data.</text>
</comment>
<dbReference type="GO" id="GO:0016740">
    <property type="term" value="F:transferase activity"/>
    <property type="evidence" value="ECO:0007669"/>
    <property type="project" value="UniProtKB-KW"/>
</dbReference>